<protein>
    <recommendedName>
        <fullName evidence="1">Zn-dependent metallo-hydrolase RNA specificity domain-containing protein</fullName>
    </recommendedName>
</protein>
<dbReference type="GO" id="GO:0005634">
    <property type="term" value="C:nucleus"/>
    <property type="evidence" value="ECO:0007669"/>
    <property type="project" value="TreeGrafter"/>
</dbReference>
<feature type="domain" description="Zn-dependent metallo-hydrolase RNA specificity" evidence="1">
    <location>
        <begin position="19"/>
        <end position="66"/>
    </location>
</feature>
<reference evidence="3" key="1">
    <citation type="submission" date="2006-09" db="EMBL/GenBank/DDBJ databases">
        <title>Annotation of Plasmodium falciparum Dd2.</title>
        <authorList>
            <consortium name="The Broad Institute Genome Sequencing Platform"/>
            <person name="Volkman S.K."/>
            <person name="Neafsey D.E."/>
            <person name="Dash A.P."/>
            <person name="Chitnis C.E."/>
            <person name="Hartl D.L."/>
            <person name="Young S.K."/>
            <person name="Zeng Q."/>
            <person name="Koehrsen M."/>
            <person name="Alvarado L."/>
            <person name="Berlin A."/>
            <person name="Borenstein D."/>
            <person name="Chapman S.B."/>
            <person name="Chen Z."/>
            <person name="Engels R."/>
            <person name="Freedman E."/>
            <person name="Gellesch M."/>
            <person name="Goldberg J."/>
            <person name="Griggs A."/>
            <person name="Gujja S."/>
            <person name="Heilman E.R."/>
            <person name="Heiman D.I."/>
            <person name="Howarth C."/>
            <person name="Jen D."/>
            <person name="Larson L."/>
            <person name="Mehta T."/>
            <person name="Neiman D."/>
            <person name="Park D."/>
            <person name="Pearson M."/>
            <person name="Roberts A."/>
            <person name="Saif S."/>
            <person name="Shea T."/>
            <person name="Shenoy N."/>
            <person name="Sisk P."/>
            <person name="Stolte C."/>
            <person name="Sykes S."/>
            <person name="Walk T."/>
            <person name="White J."/>
            <person name="Yandava C."/>
            <person name="Haas B."/>
            <person name="Henn M.R."/>
            <person name="Nusbaum C."/>
            <person name="Birren B."/>
        </authorList>
    </citation>
    <scope>NUCLEOTIDE SEQUENCE [LARGE SCALE GENOMIC DNA]</scope>
</reference>
<dbReference type="EMBL" id="GG703236">
    <property type="protein sequence ID" value="KOB89777.1"/>
    <property type="molecule type" value="Genomic_DNA"/>
</dbReference>
<dbReference type="Gene3D" id="3.40.50.10890">
    <property type="match status" value="1"/>
</dbReference>
<dbReference type="PANTHER" id="PTHR11203">
    <property type="entry name" value="CLEAVAGE AND POLYADENYLATION SPECIFICITY FACTOR FAMILY MEMBER"/>
    <property type="match status" value="1"/>
</dbReference>
<evidence type="ECO:0000313" key="3">
    <source>
        <dbReference type="Proteomes" id="UP000054282"/>
    </source>
</evidence>
<evidence type="ECO:0000313" key="2">
    <source>
        <dbReference type="EMBL" id="KOB89777.1"/>
    </source>
</evidence>
<accession>A0A0L7MA98</accession>
<proteinExistence type="predicted"/>
<sequence length="70" mass="7869">MCCVLPADDGRLYNIKDLCKIIYLSFSAHADSNGIQHLIKHVSPKRGIFAHGDTNGMQKLAKYISNKRHD</sequence>
<name>A0A0L7MA98_PLAF4</name>
<dbReference type="InterPro" id="IPR011108">
    <property type="entry name" value="RMMBL"/>
</dbReference>
<evidence type="ECO:0000259" key="1">
    <source>
        <dbReference type="Pfam" id="PF07521"/>
    </source>
</evidence>
<dbReference type="AlphaFoldDB" id="A0A0L7MA98"/>
<dbReference type="GO" id="GO:0016180">
    <property type="term" value="P:snRNA processing"/>
    <property type="evidence" value="ECO:0007669"/>
    <property type="project" value="TreeGrafter"/>
</dbReference>
<dbReference type="PANTHER" id="PTHR11203:SF37">
    <property type="entry name" value="INTEGRATOR COMPLEX SUBUNIT 11"/>
    <property type="match status" value="1"/>
</dbReference>
<dbReference type="InterPro" id="IPR036866">
    <property type="entry name" value="RibonucZ/Hydroxyglut_hydro"/>
</dbReference>
<dbReference type="Proteomes" id="UP000054282">
    <property type="component" value="Unassembled WGS sequence"/>
</dbReference>
<gene>
    <name evidence="2" type="ORF">PFDG_05330</name>
</gene>
<dbReference type="Gene3D" id="3.60.15.10">
    <property type="entry name" value="Ribonuclease Z/Hydroxyacylglutathione hydrolase-like"/>
    <property type="match status" value="1"/>
</dbReference>
<dbReference type="Pfam" id="PF07521">
    <property type="entry name" value="RMMBL"/>
    <property type="match status" value="1"/>
</dbReference>
<reference evidence="3" key="2">
    <citation type="submission" date="2006-09" db="EMBL/GenBank/DDBJ databases">
        <title>The genome sequence of Plasmodium falciparum Dd2.</title>
        <authorList>
            <consortium name="The Broad Institute Genome Sequencing Platform"/>
            <person name="Birren B."/>
            <person name="Lander E."/>
            <person name="Galagan J."/>
            <person name="Nusbaum C."/>
            <person name="Devon K."/>
            <person name="Henn M."/>
            <person name="Jaffe D."/>
            <person name="Butler J."/>
            <person name="Alvarez P."/>
            <person name="Gnerre S."/>
            <person name="Grabherr M."/>
            <person name="Kleber M."/>
            <person name="Mauceli E."/>
            <person name="Brockman W."/>
            <person name="MacCallum I.A."/>
            <person name="Rounsley S."/>
            <person name="Young S."/>
            <person name="LaButti K."/>
            <person name="Pushparaj V."/>
            <person name="DeCaprio D."/>
            <person name="Crawford M."/>
            <person name="Koehrsen M."/>
            <person name="Engels R."/>
            <person name="Montgomery P."/>
            <person name="Pearson M."/>
            <person name="Howarth C."/>
            <person name="Larson L."/>
            <person name="Luoma S."/>
            <person name="White J."/>
            <person name="Kodira C."/>
            <person name="Zeng Q."/>
            <person name="O'Leary S."/>
            <person name="Yandava C."/>
            <person name="Alvarado L."/>
            <person name="Wirth D."/>
            <person name="Volkman S."/>
            <person name="Hartl D."/>
        </authorList>
    </citation>
    <scope>NUCLEOTIDE SEQUENCE [LARGE SCALE GENOMIC DNA]</scope>
</reference>
<dbReference type="InterPro" id="IPR050698">
    <property type="entry name" value="MBL"/>
</dbReference>
<dbReference type="KEGG" id="pfd:PFDG_05330"/>
<organism evidence="2 3">
    <name type="scientific">Plasmodium falciparum (isolate Dd2)</name>
    <dbReference type="NCBI Taxonomy" id="57267"/>
    <lineage>
        <taxon>Eukaryota</taxon>
        <taxon>Sar</taxon>
        <taxon>Alveolata</taxon>
        <taxon>Apicomplexa</taxon>
        <taxon>Aconoidasida</taxon>
        <taxon>Haemosporida</taxon>
        <taxon>Plasmodiidae</taxon>
        <taxon>Plasmodium</taxon>
        <taxon>Plasmodium (Laverania)</taxon>
    </lineage>
</organism>
<dbReference type="SUPFAM" id="SSF56281">
    <property type="entry name" value="Metallo-hydrolase/oxidoreductase"/>
    <property type="match status" value="1"/>
</dbReference>
<dbReference type="GO" id="GO:0004521">
    <property type="term" value="F:RNA endonuclease activity"/>
    <property type="evidence" value="ECO:0007669"/>
    <property type="project" value="TreeGrafter"/>
</dbReference>